<name>A0A815IVZ6_9BILA</name>
<accession>A0A815IVZ6</accession>
<comment type="similarity">
    <text evidence="2">Belongs to the peptidase C19 family.</text>
</comment>
<reference evidence="10" key="1">
    <citation type="submission" date="2021-02" db="EMBL/GenBank/DDBJ databases">
        <authorList>
            <person name="Nowell W R."/>
        </authorList>
    </citation>
    <scope>NUCLEOTIDE SEQUENCE</scope>
</reference>
<organism evidence="10 11">
    <name type="scientific">Adineta steineri</name>
    <dbReference type="NCBI Taxonomy" id="433720"/>
    <lineage>
        <taxon>Eukaryota</taxon>
        <taxon>Metazoa</taxon>
        <taxon>Spiralia</taxon>
        <taxon>Gnathifera</taxon>
        <taxon>Rotifera</taxon>
        <taxon>Eurotatoria</taxon>
        <taxon>Bdelloidea</taxon>
        <taxon>Adinetida</taxon>
        <taxon>Adinetidae</taxon>
        <taxon>Adineta</taxon>
    </lineage>
</organism>
<evidence type="ECO:0000259" key="9">
    <source>
        <dbReference type="PROSITE" id="PS50235"/>
    </source>
</evidence>
<dbReference type="InterPro" id="IPR028889">
    <property type="entry name" value="USP"/>
</dbReference>
<comment type="caution">
    <text evidence="10">The sequence shown here is derived from an EMBL/GenBank/DDBJ whole genome shotgun (WGS) entry which is preliminary data.</text>
</comment>
<sequence>MWLLLNILFELILYLIIDNITKFVLIHNKNRNRFDILIYECMFLGFCIGFISIYSHITYVLICFLLIHIIGTLYTEKQFNLIKKGFQTLINTSIDICRLIINRLYNLISKYFIHRSPSKVLITKKLPEKYLYNYHVKPTDALRLQQPQTLSRCGLSNLHGATYALNPLLQSLASLNSFYPSLQKNINLSRSTYDSIVPTFINLISQLRNNHHLSEYKHWNTLIDTSSFISKLNTNYPQLLTKRTTIDIGELFQCIIDVLSNALSKQSSICSTNVIEQVQNRKLTTLSLDHLNKIFVETEAQLYNKITLDNLDAQSSYIIQYIDLTWLLHHVQLDSIIKQTFSGQMLHAYCCNNCSHVRFRTQSFQILTLPVNTRDTTLERIISQLTKIEMTDSISCTYCSSQSPNNYERESKSIKHGTLLTKIASTLSPMVTTSSQSSSQILSSTSIPRMYYPNMSTPTTIIPSITNHNHSRIKSQTMIANFPNILCIKLKRFSSSDRLSQNITKLKTNILIEPQKILDLSNIHYTTWLGLTNFSLINSSRYQLVAACLHLSRNFSSLDGHYVCLYRTNNSQWFLSDNERITEINQIDNIFQTPYVTENCYLLFYERCL</sequence>
<dbReference type="PANTHER" id="PTHR24006:SF888">
    <property type="entry name" value="UBIQUITIN CARBOXYL-TERMINAL HYDROLASE 30"/>
    <property type="match status" value="1"/>
</dbReference>
<evidence type="ECO:0000256" key="7">
    <source>
        <dbReference type="ARBA" id="ARBA00022807"/>
    </source>
</evidence>
<keyword evidence="5" id="KW-0833">Ubl conjugation pathway</keyword>
<dbReference type="EC" id="3.4.19.12" evidence="3"/>
<keyword evidence="8" id="KW-1133">Transmembrane helix</keyword>
<keyword evidence="7" id="KW-0788">Thiol protease</keyword>
<evidence type="ECO:0000313" key="10">
    <source>
        <dbReference type="EMBL" id="CAF1374171.1"/>
    </source>
</evidence>
<evidence type="ECO:0000256" key="3">
    <source>
        <dbReference type="ARBA" id="ARBA00012759"/>
    </source>
</evidence>
<evidence type="ECO:0000256" key="6">
    <source>
        <dbReference type="ARBA" id="ARBA00022801"/>
    </source>
</evidence>
<dbReference type="GO" id="GO:0016579">
    <property type="term" value="P:protein deubiquitination"/>
    <property type="evidence" value="ECO:0007669"/>
    <property type="project" value="InterPro"/>
</dbReference>
<gene>
    <name evidence="10" type="ORF">VCS650_LOCUS35031</name>
</gene>
<dbReference type="EMBL" id="CAJNON010000769">
    <property type="protein sequence ID" value="CAF1374171.1"/>
    <property type="molecule type" value="Genomic_DNA"/>
</dbReference>
<dbReference type="GO" id="GO:0006508">
    <property type="term" value="P:proteolysis"/>
    <property type="evidence" value="ECO:0007669"/>
    <property type="project" value="UniProtKB-KW"/>
</dbReference>
<dbReference type="Gene3D" id="3.90.70.10">
    <property type="entry name" value="Cysteine proteinases"/>
    <property type="match status" value="1"/>
</dbReference>
<evidence type="ECO:0000256" key="5">
    <source>
        <dbReference type="ARBA" id="ARBA00022786"/>
    </source>
</evidence>
<dbReference type="InterPro" id="IPR050164">
    <property type="entry name" value="Peptidase_C19"/>
</dbReference>
<dbReference type="InterPro" id="IPR038765">
    <property type="entry name" value="Papain-like_cys_pep_sf"/>
</dbReference>
<dbReference type="PANTHER" id="PTHR24006">
    <property type="entry name" value="UBIQUITIN CARBOXYL-TERMINAL HYDROLASE"/>
    <property type="match status" value="1"/>
</dbReference>
<proteinExistence type="inferred from homology"/>
<dbReference type="GO" id="GO:0004843">
    <property type="term" value="F:cysteine-type deubiquitinase activity"/>
    <property type="evidence" value="ECO:0007669"/>
    <property type="project" value="UniProtKB-EC"/>
</dbReference>
<keyword evidence="8" id="KW-0812">Transmembrane</keyword>
<dbReference type="CDD" id="cd02257">
    <property type="entry name" value="Peptidase_C19"/>
    <property type="match status" value="1"/>
</dbReference>
<evidence type="ECO:0000256" key="4">
    <source>
        <dbReference type="ARBA" id="ARBA00022670"/>
    </source>
</evidence>
<evidence type="ECO:0000256" key="1">
    <source>
        <dbReference type="ARBA" id="ARBA00000707"/>
    </source>
</evidence>
<keyword evidence="6" id="KW-0378">Hydrolase</keyword>
<keyword evidence="4" id="KW-0645">Protease</keyword>
<evidence type="ECO:0000256" key="8">
    <source>
        <dbReference type="SAM" id="Phobius"/>
    </source>
</evidence>
<dbReference type="Pfam" id="PF00443">
    <property type="entry name" value="UCH"/>
    <property type="match status" value="1"/>
</dbReference>
<feature type="transmembrane region" description="Helical" evidence="8">
    <location>
        <begin position="6"/>
        <end position="25"/>
    </location>
</feature>
<dbReference type="InterPro" id="IPR001394">
    <property type="entry name" value="Peptidase_C19_UCH"/>
</dbReference>
<feature type="domain" description="USP" evidence="9">
    <location>
        <begin position="153"/>
        <end position="608"/>
    </location>
</feature>
<dbReference type="OrthoDB" id="429671at2759"/>
<dbReference type="PROSITE" id="PS50235">
    <property type="entry name" value="USP_3"/>
    <property type="match status" value="1"/>
</dbReference>
<dbReference type="AlphaFoldDB" id="A0A815IVZ6"/>
<dbReference type="GO" id="GO:0005829">
    <property type="term" value="C:cytosol"/>
    <property type="evidence" value="ECO:0007669"/>
    <property type="project" value="TreeGrafter"/>
</dbReference>
<evidence type="ECO:0000256" key="2">
    <source>
        <dbReference type="ARBA" id="ARBA00009085"/>
    </source>
</evidence>
<evidence type="ECO:0000313" key="11">
    <source>
        <dbReference type="Proteomes" id="UP000663891"/>
    </source>
</evidence>
<dbReference type="Proteomes" id="UP000663891">
    <property type="component" value="Unassembled WGS sequence"/>
</dbReference>
<keyword evidence="8" id="KW-0472">Membrane</keyword>
<dbReference type="SUPFAM" id="SSF54001">
    <property type="entry name" value="Cysteine proteinases"/>
    <property type="match status" value="1"/>
</dbReference>
<protein>
    <recommendedName>
        <fullName evidence="3">ubiquitinyl hydrolase 1</fullName>
        <ecNumber evidence="3">3.4.19.12</ecNumber>
    </recommendedName>
</protein>
<comment type="catalytic activity">
    <reaction evidence="1">
        <text>Thiol-dependent hydrolysis of ester, thioester, amide, peptide and isopeptide bonds formed by the C-terminal Gly of ubiquitin (a 76-residue protein attached to proteins as an intracellular targeting signal).</text>
        <dbReference type="EC" id="3.4.19.12"/>
    </reaction>
</comment>
<dbReference type="GO" id="GO:0005634">
    <property type="term" value="C:nucleus"/>
    <property type="evidence" value="ECO:0007669"/>
    <property type="project" value="TreeGrafter"/>
</dbReference>